<dbReference type="RefSeq" id="WP_099154955.1">
    <property type="nucleotide sequence ID" value="NZ_PDUD01000051.1"/>
</dbReference>
<gene>
    <name evidence="5" type="ORF">CRP01_36090</name>
</gene>
<accession>A0A2D0MZE1</accession>
<dbReference type="InterPro" id="IPR013830">
    <property type="entry name" value="SGNH_hydro"/>
</dbReference>
<evidence type="ECO:0000256" key="3">
    <source>
        <dbReference type="SAM" id="SignalP"/>
    </source>
</evidence>
<comment type="similarity">
    <text evidence="1">Belongs to the 'GDSL' lipolytic enzyme family.</text>
</comment>
<dbReference type="InterPro" id="IPR036514">
    <property type="entry name" value="SGNH_hydro_sf"/>
</dbReference>
<evidence type="ECO:0000259" key="4">
    <source>
        <dbReference type="Pfam" id="PF13472"/>
    </source>
</evidence>
<evidence type="ECO:0000313" key="5">
    <source>
        <dbReference type="EMBL" id="PHN01641.1"/>
    </source>
</evidence>
<dbReference type="Proteomes" id="UP000223913">
    <property type="component" value="Unassembled WGS sequence"/>
</dbReference>
<feature type="signal peptide" evidence="3">
    <location>
        <begin position="1"/>
        <end position="25"/>
    </location>
</feature>
<organism evidence="5 6">
    <name type="scientific">Flavilitoribacter nigricans (strain ATCC 23147 / DSM 23189 / NBRC 102662 / NCIMB 1420 / SS-2)</name>
    <name type="common">Lewinella nigricans</name>
    <dbReference type="NCBI Taxonomy" id="1122177"/>
    <lineage>
        <taxon>Bacteria</taxon>
        <taxon>Pseudomonadati</taxon>
        <taxon>Bacteroidota</taxon>
        <taxon>Saprospiria</taxon>
        <taxon>Saprospirales</taxon>
        <taxon>Lewinellaceae</taxon>
        <taxon>Flavilitoribacter</taxon>
    </lineage>
</organism>
<dbReference type="AlphaFoldDB" id="A0A2D0MZE1"/>
<dbReference type="Pfam" id="PF13472">
    <property type="entry name" value="Lipase_GDSL_2"/>
    <property type="match status" value="1"/>
</dbReference>
<dbReference type="SUPFAM" id="SSF52266">
    <property type="entry name" value="SGNH hydrolase"/>
    <property type="match status" value="1"/>
</dbReference>
<dbReference type="Gene3D" id="3.40.50.1110">
    <property type="entry name" value="SGNH hydrolase"/>
    <property type="match status" value="1"/>
</dbReference>
<protein>
    <submittedName>
        <fullName evidence="5">Rhamnogalacturonan acetylesterase</fullName>
    </submittedName>
</protein>
<proteinExistence type="inferred from homology"/>
<evidence type="ECO:0000256" key="2">
    <source>
        <dbReference type="ARBA" id="ARBA00022801"/>
    </source>
</evidence>
<feature type="domain" description="SGNH hydrolase-type esterase" evidence="4">
    <location>
        <begin position="35"/>
        <end position="233"/>
    </location>
</feature>
<dbReference type="InterPro" id="IPR037459">
    <property type="entry name" value="RhgT-like"/>
</dbReference>
<evidence type="ECO:0000256" key="1">
    <source>
        <dbReference type="ARBA" id="ARBA00008668"/>
    </source>
</evidence>
<evidence type="ECO:0000313" key="6">
    <source>
        <dbReference type="Proteomes" id="UP000223913"/>
    </source>
</evidence>
<keyword evidence="3" id="KW-0732">Signal</keyword>
<dbReference type="GO" id="GO:0016788">
    <property type="term" value="F:hydrolase activity, acting on ester bonds"/>
    <property type="evidence" value="ECO:0007669"/>
    <property type="project" value="UniProtKB-ARBA"/>
</dbReference>
<comment type="caution">
    <text evidence="5">The sequence shown here is derived from an EMBL/GenBank/DDBJ whole genome shotgun (WGS) entry which is preliminary data.</text>
</comment>
<dbReference type="CDD" id="cd01821">
    <property type="entry name" value="Rhamnogalacturan_acetylesterase_like"/>
    <property type="match status" value="1"/>
</dbReference>
<keyword evidence="6" id="KW-1185">Reference proteome</keyword>
<dbReference type="EMBL" id="PDUD01000051">
    <property type="protein sequence ID" value="PHN01641.1"/>
    <property type="molecule type" value="Genomic_DNA"/>
</dbReference>
<reference evidence="5 6" key="1">
    <citation type="submission" date="2017-10" db="EMBL/GenBank/DDBJ databases">
        <title>The draft genome sequence of Lewinella nigricans NBRC 102662.</title>
        <authorList>
            <person name="Wang K."/>
        </authorList>
    </citation>
    <scope>NUCLEOTIDE SEQUENCE [LARGE SCALE GENOMIC DNA]</scope>
    <source>
        <strain evidence="5 6">NBRC 102662</strain>
    </source>
</reference>
<sequence length="256" mass="29256">MKIQSKISLLLTGLVLAAMVLAAMAFSTKPPTVYLIGDSTMANKEGTIEENPERGWGQALQQYFQPTVSVQNHAVNGRSSKSFIDEGRWDKVLESLQAGDYVMIQFGHNDQKYKDPKRYTNPTTTYYHNLSRFVRETREKGATPILLTSIVRRNFNEFGTLEDTHGIYPLIVRQVAGDLDVFFIDHLYATETIVRERGEEPSKDIYLWFEPGEHDRWPDGRQDNTHLSPEGADLYARIVANAILDSRLPLREYIKD</sequence>
<dbReference type="PANTHER" id="PTHR43695:SF1">
    <property type="entry name" value="RHAMNOGALACTURONAN ACETYLESTERASE"/>
    <property type="match status" value="1"/>
</dbReference>
<feature type="chain" id="PRO_5012587381" evidence="3">
    <location>
        <begin position="26"/>
        <end position="256"/>
    </location>
</feature>
<dbReference type="OrthoDB" id="9807041at2"/>
<name>A0A2D0MZE1_FLAN2</name>
<keyword evidence="2" id="KW-0378">Hydrolase</keyword>
<dbReference type="PANTHER" id="PTHR43695">
    <property type="entry name" value="PUTATIVE (AFU_ORTHOLOGUE AFUA_2G17250)-RELATED"/>
    <property type="match status" value="1"/>
</dbReference>